<accession>A0A061B494</accession>
<dbReference type="AlphaFoldDB" id="A0A061B494"/>
<gene>
    <name evidence="2" type="ORF">CYFA0S_15e02531g</name>
</gene>
<reference evidence="2" key="1">
    <citation type="journal article" date="2014" name="Genome Announc.">
        <title>Genome sequence of the yeast Cyberlindnera fabianii (Hansenula fabianii).</title>
        <authorList>
            <person name="Freel K.C."/>
            <person name="Sarilar V."/>
            <person name="Neuveglise C."/>
            <person name="Devillers H."/>
            <person name="Friedrich A."/>
            <person name="Schacherer J."/>
        </authorList>
    </citation>
    <scope>NUCLEOTIDE SEQUENCE</scope>
    <source>
        <strain evidence="2">YJS4271</strain>
    </source>
</reference>
<name>A0A061B494_CYBFA</name>
<organism evidence="2">
    <name type="scientific">Cyberlindnera fabianii</name>
    <name type="common">Yeast</name>
    <name type="synonym">Hansenula fabianii</name>
    <dbReference type="NCBI Taxonomy" id="36022"/>
    <lineage>
        <taxon>Eukaryota</taxon>
        <taxon>Fungi</taxon>
        <taxon>Dikarya</taxon>
        <taxon>Ascomycota</taxon>
        <taxon>Saccharomycotina</taxon>
        <taxon>Saccharomycetes</taxon>
        <taxon>Phaffomycetales</taxon>
        <taxon>Phaffomycetaceae</taxon>
        <taxon>Cyberlindnera</taxon>
    </lineage>
</organism>
<dbReference type="EMBL" id="LK052900">
    <property type="protein sequence ID" value="CDR44760.1"/>
    <property type="molecule type" value="Genomic_DNA"/>
</dbReference>
<protein>
    <submittedName>
        <fullName evidence="2">CYFA0S15e02531g1_1</fullName>
    </submittedName>
</protein>
<sequence>MLALEKVINRDTSPEPTSHSNFMIQSHSETNVVDAGEAELNEVQIRGRSTPDSETLISIPATPKPSLDNASINTWRSHSPLKFRERMSLLFSPKKHPTDPASAFIISDSSYSGGNGKGSNLLQELPLSPTAPNTTTLAPVSAASSNTPPIDVDSLLNTIHNQRPIKAFNSISVPSIVPLCRLVNYLFPEQDTLFHLERDMLSRTSNYRLRNQWILWTETVISTQSIESNSGTYTWEKTADINDKVDLNLCISDRKKLWLMNEKLGLCVMKTDMKPTLSIPSMDPYSKTASKDIVALVRIPIHSLHGYHSWKNLLRFVVGDHGRLDTDLYKYLVKSSVCGVAFQKRVRDPHVIVISLILSNEAFEASAINIDLAKTLCDMLHLCDPLSFSPNVMKRAKFDTSRGRSCVIDQFEDPEGIVYD</sequence>
<evidence type="ECO:0000313" key="2">
    <source>
        <dbReference type="EMBL" id="CDR44760.1"/>
    </source>
</evidence>
<evidence type="ECO:0000256" key="1">
    <source>
        <dbReference type="SAM" id="MobiDB-lite"/>
    </source>
</evidence>
<feature type="region of interest" description="Disordered" evidence="1">
    <location>
        <begin position="1"/>
        <end position="22"/>
    </location>
</feature>
<proteinExistence type="predicted"/>
<dbReference type="VEuPathDB" id="FungiDB:BON22_1741"/>